<proteinExistence type="predicted"/>
<evidence type="ECO:0000313" key="2">
    <source>
        <dbReference type="Proteomes" id="UP000242913"/>
    </source>
</evidence>
<dbReference type="Gene3D" id="1.25.40.180">
    <property type="match status" value="1"/>
</dbReference>
<name>A0A238BZP4_9BILA</name>
<protein>
    <submittedName>
        <fullName evidence="1">Uncharacterized protein</fullName>
    </submittedName>
</protein>
<sequence>MMQEQIGDKNSKVNQRLNWERLKKRIHRQMNKTNIGNLLNAIRDLLREKVIRESITISSLKDVMNERIKLLLSQCPNLLLIFQELILRHGKSAAENSRSNNAIFLRQNIPM</sequence>
<gene>
    <name evidence="1" type="ORF">X798_02602</name>
</gene>
<organism evidence="1 2">
    <name type="scientific">Onchocerca flexuosa</name>
    <dbReference type="NCBI Taxonomy" id="387005"/>
    <lineage>
        <taxon>Eukaryota</taxon>
        <taxon>Metazoa</taxon>
        <taxon>Ecdysozoa</taxon>
        <taxon>Nematoda</taxon>
        <taxon>Chromadorea</taxon>
        <taxon>Rhabditida</taxon>
        <taxon>Spirurina</taxon>
        <taxon>Spiruromorpha</taxon>
        <taxon>Filarioidea</taxon>
        <taxon>Onchocercidae</taxon>
        <taxon>Onchocerca</taxon>
    </lineage>
</organism>
<dbReference type="OrthoDB" id="5875686at2759"/>
<dbReference type="EMBL" id="KZ269987">
    <property type="protein sequence ID" value="OZC10295.1"/>
    <property type="molecule type" value="Genomic_DNA"/>
</dbReference>
<accession>A0A238BZP4</accession>
<dbReference type="AlphaFoldDB" id="A0A238BZP4"/>
<keyword evidence="2" id="KW-1185">Reference proteome</keyword>
<reference evidence="1 2" key="1">
    <citation type="submission" date="2015-12" db="EMBL/GenBank/DDBJ databases">
        <title>Draft genome of the nematode, Onchocerca flexuosa.</title>
        <authorList>
            <person name="Mitreva M."/>
        </authorList>
    </citation>
    <scope>NUCLEOTIDE SEQUENCE [LARGE SCALE GENOMIC DNA]</scope>
    <source>
        <strain evidence="1">Red Deer</strain>
    </source>
</reference>
<dbReference type="Proteomes" id="UP000242913">
    <property type="component" value="Unassembled WGS sequence"/>
</dbReference>
<evidence type="ECO:0000313" key="1">
    <source>
        <dbReference type="EMBL" id="OZC10295.1"/>
    </source>
</evidence>